<evidence type="ECO:0000313" key="5">
    <source>
        <dbReference type="Proteomes" id="UP000005615"/>
    </source>
</evidence>
<dbReference type="RefSeq" id="WP_009574601.1">
    <property type="nucleotide sequence ID" value="NZ_AEIG01000007.1"/>
</dbReference>
<dbReference type="CDD" id="cd06170">
    <property type="entry name" value="LuxR_C_like"/>
    <property type="match status" value="1"/>
</dbReference>
<dbReference type="EMBL" id="AEIG01000007">
    <property type="protein sequence ID" value="EGG30732.1"/>
    <property type="molecule type" value="Genomic_DNA"/>
</dbReference>
<dbReference type="InterPro" id="IPR001789">
    <property type="entry name" value="Sig_transdc_resp-reg_receiver"/>
</dbReference>
<dbReference type="Gene3D" id="1.10.10.10">
    <property type="entry name" value="Winged helix-like DNA-binding domain superfamily/Winged helix DNA-binding domain"/>
    <property type="match status" value="1"/>
</dbReference>
<dbReference type="SMART" id="SM00421">
    <property type="entry name" value="HTH_LUXR"/>
    <property type="match status" value="1"/>
</dbReference>
<organism evidence="4 5">
    <name type="scientific">Aequoribacter fuscus</name>
    <dbReference type="NCBI Taxonomy" id="2518989"/>
    <lineage>
        <taxon>Bacteria</taxon>
        <taxon>Pseudomonadati</taxon>
        <taxon>Pseudomonadota</taxon>
        <taxon>Gammaproteobacteria</taxon>
        <taxon>Cellvibrionales</taxon>
        <taxon>Halieaceae</taxon>
        <taxon>Aequoribacter</taxon>
    </lineage>
</organism>
<dbReference type="PANTHER" id="PTHR44688:SF16">
    <property type="entry name" value="DNA-BINDING TRANSCRIPTIONAL ACTIVATOR DEVR_DOSR"/>
    <property type="match status" value="1"/>
</dbReference>
<evidence type="ECO:0000256" key="3">
    <source>
        <dbReference type="ARBA" id="ARBA00023163"/>
    </source>
</evidence>
<dbReference type="InterPro" id="IPR016032">
    <property type="entry name" value="Sig_transdc_resp-reg_C-effctor"/>
</dbReference>
<dbReference type="PANTHER" id="PTHR44688">
    <property type="entry name" value="DNA-BINDING TRANSCRIPTIONAL ACTIVATOR DEVR_DOSR"/>
    <property type="match status" value="1"/>
</dbReference>
<dbReference type="AlphaFoldDB" id="F3KYW8"/>
<keyword evidence="3" id="KW-0804">Transcription</keyword>
<dbReference type="Gene3D" id="3.40.50.2300">
    <property type="match status" value="1"/>
</dbReference>
<keyword evidence="1" id="KW-0805">Transcription regulation</keyword>
<dbReference type="InterPro" id="IPR011006">
    <property type="entry name" value="CheY-like_superfamily"/>
</dbReference>
<comment type="caution">
    <text evidence="4">The sequence shown here is derived from an EMBL/GenBank/DDBJ whole genome shotgun (WGS) entry which is preliminary data.</text>
</comment>
<dbReference type="eggNOG" id="COG4566">
    <property type="taxonomic scope" value="Bacteria"/>
</dbReference>
<accession>F3KYW8</accession>
<dbReference type="InterPro" id="IPR000792">
    <property type="entry name" value="Tscrpt_reg_LuxR_C"/>
</dbReference>
<dbReference type="GO" id="GO:0000160">
    <property type="term" value="P:phosphorelay signal transduction system"/>
    <property type="evidence" value="ECO:0007669"/>
    <property type="project" value="InterPro"/>
</dbReference>
<name>F3KYW8_9GAMM</name>
<dbReference type="SMART" id="SM00448">
    <property type="entry name" value="REC"/>
    <property type="match status" value="1"/>
</dbReference>
<evidence type="ECO:0000313" key="4">
    <source>
        <dbReference type="EMBL" id="EGG30732.1"/>
    </source>
</evidence>
<dbReference type="Proteomes" id="UP000005615">
    <property type="component" value="Unassembled WGS sequence"/>
</dbReference>
<dbReference type="PROSITE" id="PS00622">
    <property type="entry name" value="HTH_LUXR_1"/>
    <property type="match status" value="1"/>
</dbReference>
<proteinExistence type="predicted"/>
<dbReference type="PRINTS" id="PR00038">
    <property type="entry name" value="HTHLUXR"/>
</dbReference>
<protein>
    <submittedName>
        <fullName evidence="4">Two component transcriptional regulator, LuxR family</fullName>
    </submittedName>
</protein>
<dbReference type="Pfam" id="PF00072">
    <property type="entry name" value="Response_reg"/>
    <property type="match status" value="1"/>
</dbReference>
<dbReference type="Pfam" id="PF00196">
    <property type="entry name" value="GerE"/>
    <property type="match status" value="1"/>
</dbReference>
<evidence type="ECO:0000256" key="2">
    <source>
        <dbReference type="ARBA" id="ARBA00023125"/>
    </source>
</evidence>
<dbReference type="GO" id="GO:0003677">
    <property type="term" value="F:DNA binding"/>
    <property type="evidence" value="ECO:0007669"/>
    <property type="project" value="UniProtKB-KW"/>
</dbReference>
<reference evidence="4 5" key="1">
    <citation type="journal article" date="2011" name="J. Bacteriol.">
        <title>Genome sequence of strain IMCC3088, a proteorhodopsin-containing marine bacterium belonging to the OM60/NOR5 clade.</title>
        <authorList>
            <person name="Jang Y."/>
            <person name="Oh H.M."/>
            <person name="Kang I."/>
            <person name="Lee K."/>
            <person name="Yang S.J."/>
            <person name="Cho J.C."/>
        </authorList>
    </citation>
    <scope>NUCLEOTIDE SEQUENCE [LARGE SCALE GENOMIC DNA]</scope>
    <source>
        <strain evidence="4 5">IMCC3088</strain>
    </source>
</reference>
<dbReference type="OrthoDB" id="9802186at2"/>
<dbReference type="InterPro" id="IPR036388">
    <property type="entry name" value="WH-like_DNA-bd_sf"/>
</dbReference>
<dbReference type="SUPFAM" id="SSF46894">
    <property type="entry name" value="C-terminal effector domain of the bipartite response regulators"/>
    <property type="match status" value="1"/>
</dbReference>
<dbReference type="STRING" id="2518989.IMCC3088_2491"/>
<dbReference type="PROSITE" id="PS50110">
    <property type="entry name" value="RESPONSE_REGULATORY"/>
    <property type="match status" value="1"/>
</dbReference>
<dbReference type="SUPFAM" id="SSF52172">
    <property type="entry name" value="CheY-like"/>
    <property type="match status" value="1"/>
</dbReference>
<dbReference type="GO" id="GO:0006355">
    <property type="term" value="P:regulation of DNA-templated transcription"/>
    <property type="evidence" value="ECO:0007669"/>
    <property type="project" value="InterPro"/>
</dbReference>
<evidence type="ECO:0000256" key="1">
    <source>
        <dbReference type="ARBA" id="ARBA00023015"/>
    </source>
</evidence>
<keyword evidence="5" id="KW-1185">Reference proteome</keyword>
<dbReference type="PROSITE" id="PS50043">
    <property type="entry name" value="HTH_LUXR_2"/>
    <property type="match status" value="1"/>
</dbReference>
<gene>
    <name evidence="4" type="ORF">IMCC3088_2491</name>
</gene>
<keyword evidence="2" id="KW-0238">DNA-binding</keyword>
<sequence length="224" mass="25396">MPSLKFQTIHDINSQHRRNCGSVFVFEDDDSLRQSLEALLLSEGYHVACAPSPDESKEYAALHDTQINTPAVILCDVVLQFSSGLRVLTERPADIPVIMMSGNSTELEVVRAYDQGAYRFLLKPLDIDDLLNTVKNALSTHRELLALRVEQSEVAERFSKLTPRELDVIKLVSQGYRNAEIGDRLEIALRTVKLHKQHALEKLDYPTLPKLIYWTNMLEPRPTA</sequence>